<feature type="compositionally biased region" description="Low complexity" evidence="1">
    <location>
        <begin position="28"/>
        <end position="48"/>
    </location>
</feature>
<feature type="region of interest" description="Disordered" evidence="1">
    <location>
        <begin position="28"/>
        <end position="63"/>
    </location>
</feature>
<name>A0A852ZUE3_9ACTN</name>
<keyword evidence="3" id="KW-1185">Reference proteome</keyword>
<organism evidence="2 3">
    <name type="scientific">Allostreptomyces psammosilenae</name>
    <dbReference type="NCBI Taxonomy" id="1892865"/>
    <lineage>
        <taxon>Bacteria</taxon>
        <taxon>Bacillati</taxon>
        <taxon>Actinomycetota</taxon>
        <taxon>Actinomycetes</taxon>
        <taxon>Kitasatosporales</taxon>
        <taxon>Streptomycetaceae</taxon>
        <taxon>Allostreptomyces</taxon>
    </lineage>
</organism>
<protein>
    <submittedName>
        <fullName evidence="2">Uncharacterized protein</fullName>
    </submittedName>
</protein>
<evidence type="ECO:0000313" key="2">
    <source>
        <dbReference type="EMBL" id="NYI06013.1"/>
    </source>
</evidence>
<comment type="caution">
    <text evidence="2">The sequence shown here is derived from an EMBL/GenBank/DDBJ whole genome shotgun (WGS) entry which is preliminary data.</text>
</comment>
<dbReference type="EMBL" id="JACBZD010000001">
    <property type="protein sequence ID" value="NYI06013.1"/>
    <property type="molecule type" value="Genomic_DNA"/>
</dbReference>
<evidence type="ECO:0000313" key="3">
    <source>
        <dbReference type="Proteomes" id="UP000567795"/>
    </source>
</evidence>
<dbReference type="Proteomes" id="UP000567795">
    <property type="component" value="Unassembled WGS sequence"/>
</dbReference>
<reference evidence="2 3" key="1">
    <citation type="submission" date="2020-07" db="EMBL/GenBank/DDBJ databases">
        <title>Sequencing the genomes of 1000 actinobacteria strains.</title>
        <authorList>
            <person name="Klenk H.-P."/>
        </authorList>
    </citation>
    <scope>NUCLEOTIDE SEQUENCE [LARGE SCALE GENOMIC DNA]</scope>
    <source>
        <strain evidence="2 3">DSM 42178</strain>
    </source>
</reference>
<dbReference type="AlphaFoldDB" id="A0A852ZUE3"/>
<proteinExistence type="predicted"/>
<dbReference type="RefSeq" id="WP_179814652.1">
    <property type="nucleotide sequence ID" value="NZ_JACBZD010000001.1"/>
</dbReference>
<evidence type="ECO:0000256" key="1">
    <source>
        <dbReference type="SAM" id="MobiDB-lite"/>
    </source>
</evidence>
<accession>A0A852ZUE3</accession>
<gene>
    <name evidence="2" type="ORF">FHU37_002956</name>
</gene>
<sequence>MTRTLALVESPAQLLNLLEWACAGGPQGDPAAAAPRGAAGSAPGALPGPRVPAPPSAGGSPVEAAVLLPRDPATREQLAAVARLARGEGVRVTPYDVRAGAAGLLRSGSALLPRLLGARRLVIGDPFSGLIQRLLPLSRARDVVLVDDGTATMELVPLLAEGRPLVRWHRDGVPPRAAVAAARRLSPGAGGDGGPVQRVELFSSLTPPPPPGITVTENRFTWTRRRFAAPRVEDRVDLIGSSLAETGVVDTERYLDGVRALAERLGADRYFAHRRERPDKLERIAAAGLEVVRPDLPLELVARRGPVAATVVSFPSTVVHTLPMVLADSPVKVLVCDIDPGWLSPSASNHVRDFLTRIAATARERHGLESVPVGVAGGS</sequence>